<feature type="signal peptide" evidence="1">
    <location>
        <begin position="1"/>
        <end position="16"/>
    </location>
</feature>
<dbReference type="KEGG" id="acp:A2cp1_2952"/>
<evidence type="ECO:0000313" key="3">
    <source>
        <dbReference type="Proteomes" id="UP000007089"/>
    </source>
</evidence>
<sequence>MVAGAALALASLLAGAGELQLEPGLRLEGRGRQLSPRDGADDRTLEAVATPRAALRWLAAPRLRVGGSYAPRLRAPDLTRSSDVVVLHTAELRAELHPDAAWRLSAVAGGERGTTDLLTESRTLGTELQTITTTRRLRYRAARVELGLEGRAGPRTELRALAGAFLEGGDGAAAEATLPVQRGARAEASVTWALTRLDRLGLRLTGRGARLDRGPTSAIATADALWHRRLARAVDAWAGGGVAGAYEDPRGDTATRELLPSGELGIAHTPVAPAAAAPGEEPARATPSTALATRLVVRLAPAIDRATGAADPQLDATLGLAWPVAPRWSLSGAAVGAIARQSGHDTRRARLEAGLQWAATSAVHLGLGVYASRQRTAIPSVPSFDESGAFVSLDLGGPTLSP</sequence>
<keyword evidence="1" id="KW-0732">Signal</keyword>
<evidence type="ECO:0000256" key="1">
    <source>
        <dbReference type="SAM" id="SignalP"/>
    </source>
</evidence>
<dbReference type="AlphaFoldDB" id="B8JFB2"/>
<dbReference type="EMBL" id="CP001359">
    <property type="protein sequence ID" value="ACL66289.1"/>
    <property type="molecule type" value="Genomic_DNA"/>
</dbReference>
<protein>
    <submittedName>
        <fullName evidence="2">Uncharacterized protein</fullName>
    </submittedName>
</protein>
<dbReference type="HOGENOM" id="CLU_684499_0_0_7"/>
<evidence type="ECO:0000313" key="2">
    <source>
        <dbReference type="EMBL" id="ACL66289.1"/>
    </source>
</evidence>
<name>B8JFB2_ANAD2</name>
<keyword evidence="3" id="KW-1185">Reference proteome</keyword>
<reference evidence="2" key="1">
    <citation type="submission" date="2009-01" db="EMBL/GenBank/DDBJ databases">
        <title>Complete sequence of Anaeromyxobacter dehalogenans 2CP-1.</title>
        <authorList>
            <consortium name="US DOE Joint Genome Institute"/>
            <person name="Lucas S."/>
            <person name="Copeland A."/>
            <person name="Lapidus A."/>
            <person name="Glavina del Rio T."/>
            <person name="Dalin E."/>
            <person name="Tice H."/>
            <person name="Bruce D."/>
            <person name="Goodwin L."/>
            <person name="Pitluck S."/>
            <person name="Saunders E."/>
            <person name="Brettin T."/>
            <person name="Detter J.C."/>
            <person name="Han C."/>
            <person name="Larimer F."/>
            <person name="Land M."/>
            <person name="Hauser L."/>
            <person name="Kyrpides N."/>
            <person name="Ovchinnikova G."/>
            <person name="Beliaev A.S."/>
            <person name="Richardson P."/>
        </authorList>
    </citation>
    <scope>NUCLEOTIDE SEQUENCE</scope>
    <source>
        <strain evidence="2">2CP-1</strain>
    </source>
</reference>
<organism evidence="2 3">
    <name type="scientific">Anaeromyxobacter dehalogenans (strain ATCC BAA-258 / DSM 21875 / 2CP-1)</name>
    <dbReference type="NCBI Taxonomy" id="455488"/>
    <lineage>
        <taxon>Bacteria</taxon>
        <taxon>Pseudomonadati</taxon>
        <taxon>Myxococcota</taxon>
        <taxon>Myxococcia</taxon>
        <taxon>Myxococcales</taxon>
        <taxon>Cystobacterineae</taxon>
        <taxon>Anaeromyxobacteraceae</taxon>
        <taxon>Anaeromyxobacter</taxon>
    </lineage>
</organism>
<feature type="chain" id="PRO_5002875421" evidence="1">
    <location>
        <begin position="17"/>
        <end position="402"/>
    </location>
</feature>
<dbReference type="Proteomes" id="UP000007089">
    <property type="component" value="Chromosome"/>
</dbReference>
<accession>B8JFB2</accession>
<proteinExistence type="predicted"/>
<gene>
    <name evidence="2" type="ordered locus">A2cp1_2952</name>
</gene>